<proteinExistence type="inferred from homology"/>
<dbReference type="PANTHER" id="PTHR43829">
    <property type="entry name" value="AQUAPORIN OR AQUAGLYCEROPORIN RELATED"/>
    <property type="match status" value="1"/>
</dbReference>
<keyword evidence="6 8" id="KW-0472">Membrane</keyword>
<evidence type="ECO:0000256" key="4">
    <source>
        <dbReference type="ARBA" id="ARBA00022692"/>
    </source>
</evidence>
<name>A0A024GFM9_9STRA</name>
<dbReference type="STRING" id="65357.A0A024GFM9"/>
<dbReference type="OrthoDB" id="3222at2759"/>
<feature type="transmembrane region" description="Helical" evidence="8">
    <location>
        <begin position="216"/>
        <end position="234"/>
    </location>
</feature>
<dbReference type="Gene3D" id="1.20.1080.10">
    <property type="entry name" value="Glycerol uptake facilitator protein"/>
    <property type="match status" value="1"/>
</dbReference>
<comment type="subcellular location">
    <subcellularLocation>
        <location evidence="1">Membrane</location>
        <topology evidence="1">Multi-pass membrane protein</topology>
    </subcellularLocation>
</comment>
<keyword evidence="5 8" id="KW-1133">Transmembrane helix</keyword>
<evidence type="ECO:0000256" key="8">
    <source>
        <dbReference type="SAM" id="Phobius"/>
    </source>
</evidence>
<comment type="caution">
    <text evidence="9">The sequence shown here is derived from an EMBL/GenBank/DDBJ whole genome shotgun (WGS) entry which is preliminary data.</text>
</comment>
<dbReference type="GO" id="GO:0005886">
    <property type="term" value="C:plasma membrane"/>
    <property type="evidence" value="ECO:0007669"/>
    <property type="project" value="TreeGrafter"/>
</dbReference>
<dbReference type="PANTHER" id="PTHR43829:SF9">
    <property type="entry name" value="AQUAPORIN-9"/>
    <property type="match status" value="1"/>
</dbReference>
<dbReference type="Proteomes" id="UP000053237">
    <property type="component" value="Unassembled WGS sequence"/>
</dbReference>
<gene>
    <name evidence="9" type="ORF">BN9_062010</name>
</gene>
<dbReference type="Pfam" id="PF00230">
    <property type="entry name" value="MIP"/>
    <property type="match status" value="1"/>
</dbReference>
<protein>
    <recommendedName>
        <fullName evidence="11">Aquaporin</fullName>
    </recommendedName>
</protein>
<feature type="transmembrane region" description="Helical" evidence="8">
    <location>
        <begin position="93"/>
        <end position="114"/>
    </location>
</feature>
<evidence type="ECO:0000256" key="7">
    <source>
        <dbReference type="RuleBase" id="RU000477"/>
    </source>
</evidence>
<evidence type="ECO:0000256" key="3">
    <source>
        <dbReference type="ARBA" id="ARBA00022448"/>
    </source>
</evidence>
<evidence type="ECO:0000256" key="2">
    <source>
        <dbReference type="ARBA" id="ARBA00006175"/>
    </source>
</evidence>
<dbReference type="NCBIfam" id="TIGR00861">
    <property type="entry name" value="MIP"/>
    <property type="match status" value="1"/>
</dbReference>
<keyword evidence="4 7" id="KW-0812">Transmembrane</keyword>
<dbReference type="AlphaFoldDB" id="A0A024GFM9"/>
<dbReference type="PROSITE" id="PS00221">
    <property type="entry name" value="MIP"/>
    <property type="match status" value="1"/>
</dbReference>
<organism evidence="9 10">
    <name type="scientific">Albugo candida</name>
    <dbReference type="NCBI Taxonomy" id="65357"/>
    <lineage>
        <taxon>Eukaryota</taxon>
        <taxon>Sar</taxon>
        <taxon>Stramenopiles</taxon>
        <taxon>Oomycota</taxon>
        <taxon>Peronosporomycetes</taxon>
        <taxon>Albuginales</taxon>
        <taxon>Albuginaceae</taxon>
        <taxon>Albugo</taxon>
    </lineage>
</organism>
<dbReference type="InParanoid" id="A0A024GFM9"/>
<dbReference type="InterPro" id="IPR023271">
    <property type="entry name" value="Aquaporin-like"/>
</dbReference>
<dbReference type="SUPFAM" id="SSF81338">
    <property type="entry name" value="Aquaporin-like"/>
    <property type="match status" value="1"/>
</dbReference>
<keyword evidence="10" id="KW-1185">Reference proteome</keyword>
<evidence type="ECO:0000256" key="5">
    <source>
        <dbReference type="ARBA" id="ARBA00022989"/>
    </source>
</evidence>
<feature type="transmembrane region" description="Helical" evidence="8">
    <location>
        <begin position="183"/>
        <end position="204"/>
    </location>
</feature>
<dbReference type="EMBL" id="CAIX01000095">
    <property type="protein sequence ID" value="CCI45328.1"/>
    <property type="molecule type" value="Genomic_DNA"/>
</dbReference>
<comment type="similarity">
    <text evidence="2 7">Belongs to the MIP/aquaporin (TC 1.A.8) family.</text>
</comment>
<feature type="transmembrane region" description="Helical" evidence="8">
    <location>
        <begin position="41"/>
        <end position="63"/>
    </location>
</feature>
<feature type="transmembrane region" description="Helical" evidence="8">
    <location>
        <begin position="267"/>
        <end position="287"/>
    </location>
</feature>
<evidence type="ECO:0000313" key="10">
    <source>
        <dbReference type="Proteomes" id="UP000053237"/>
    </source>
</evidence>
<dbReference type="InterPro" id="IPR050363">
    <property type="entry name" value="MIP/Aquaporin"/>
</dbReference>
<feature type="transmembrane region" description="Helical" evidence="8">
    <location>
        <begin position="135"/>
        <end position="155"/>
    </location>
</feature>
<evidence type="ECO:0000256" key="6">
    <source>
        <dbReference type="ARBA" id="ARBA00023136"/>
    </source>
</evidence>
<sequence length="313" mass="33962">MSTRQSIYPVQSSSISIEYSEDASLTTEDTVDRKSCTREMFAEFLGTMILVLVGDGVVCQTVVSQGIEAKNAVKNQQNPDFTNMAGDWSTISFGYGIGLMLGLFVSAGVSGGHLNPAVSVAMCRHGRLPWKKLPFYVMAQFAGAFVGAFIVYIGYYPGLAYLDNWEIGTAGIFATYPKDHEGLFAGFFDEIIGTFLLLLGIFAITDKANNEAEKGMKPLAIGLLLSGIALSFGYNTGFALNPARDFSPRLFTALAGWGFKVFTANNAYFWVPLFAPIVGGLLGAETYQYLIARHHPRTFESSSDAQKDFDGGI</sequence>
<dbReference type="CDD" id="cd00333">
    <property type="entry name" value="MIP"/>
    <property type="match status" value="1"/>
</dbReference>
<dbReference type="InterPro" id="IPR000425">
    <property type="entry name" value="MIP"/>
</dbReference>
<keyword evidence="3 7" id="KW-0813">Transport</keyword>
<evidence type="ECO:0000256" key="1">
    <source>
        <dbReference type="ARBA" id="ARBA00004141"/>
    </source>
</evidence>
<dbReference type="GO" id="GO:0015250">
    <property type="term" value="F:water channel activity"/>
    <property type="evidence" value="ECO:0007669"/>
    <property type="project" value="TreeGrafter"/>
</dbReference>
<reference evidence="9 10" key="1">
    <citation type="submission" date="2012-05" db="EMBL/GenBank/DDBJ databases">
        <title>Recombination and specialization in a pathogen metapopulation.</title>
        <authorList>
            <person name="Gardiner A."/>
            <person name="Kemen E."/>
            <person name="Schultz-Larsen T."/>
            <person name="MacLean D."/>
            <person name="Van Oosterhout C."/>
            <person name="Jones J.D.G."/>
        </authorList>
    </citation>
    <scope>NUCLEOTIDE SEQUENCE [LARGE SCALE GENOMIC DNA]</scope>
    <source>
        <strain evidence="9 10">Ac Nc2</strain>
    </source>
</reference>
<dbReference type="GO" id="GO:0015254">
    <property type="term" value="F:glycerol channel activity"/>
    <property type="evidence" value="ECO:0007669"/>
    <property type="project" value="TreeGrafter"/>
</dbReference>
<dbReference type="InterPro" id="IPR022357">
    <property type="entry name" value="MIP_CS"/>
</dbReference>
<dbReference type="PRINTS" id="PR00783">
    <property type="entry name" value="MINTRINSICP"/>
</dbReference>
<evidence type="ECO:0000313" key="9">
    <source>
        <dbReference type="EMBL" id="CCI45328.1"/>
    </source>
</evidence>
<evidence type="ECO:0008006" key="11">
    <source>
        <dbReference type="Google" id="ProtNLM"/>
    </source>
</evidence>
<accession>A0A024GFM9</accession>